<evidence type="ECO:0000313" key="11">
    <source>
        <dbReference type="Proteomes" id="UP000003806"/>
    </source>
</evidence>
<dbReference type="CDD" id="cd03215">
    <property type="entry name" value="ABC_Carb_Monos_II"/>
    <property type="match status" value="1"/>
</dbReference>
<keyword evidence="4" id="KW-0677">Repeat</keyword>
<evidence type="ECO:0000313" key="10">
    <source>
        <dbReference type="EMBL" id="EHM13541.1"/>
    </source>
</evidence>
<keyword evidence="3" id="KW-1003">Cell membrane</keyword>
<feature type="domain" description="ABC transporter" evidence="9">
    <location>
        <begin position="10"/>
        <end position="243"/>
    </location>
</feature>
<evidence type="ECO:0000256" key="8">
    <source>
        <dbReference type="ARBA" id="ARBA00023136"/>
    </source>
</evidence>
<dbReference type="PANTHER" id="PTHR43790:SF4">
    <property type="entry name" value="GUANOSINE IMPORT ATP-BINDING PROTEIN NUPO"/>
    <property type="match status" value="1"/>
</dbReference>
<evidence type="ECO:0000256" key="2">
    <source>
        <dbReference type="ARBA" id="ARBA00022448"/>
    </source>
</evidence>
<reference evidence="10 11" key="1">
    <citation type="submission" date="2011-11" db="EMBL/GenBank/DDBJ databases">
        <title>The Noncontiguous Finished genome of Jonquetella anthropi DSM 22815.</title>
        <authorList>
            <consortium name="US DOE Joint Genome Institute (JGI-PGF)"/>
            <person name="Lucas S."/>
            <person name="Copeland A."/>
            <person name="Lapidus A."/>
            <person name="Glavina del Rio T."/>
            <person name="Dalin E."/>
            <person name="Tice H."/>
            <person name="Bruce D."/>
            <person name="Goodwin L."/>
            <person name="Pitluck S."/>
            <person name="Peters L."/>
            <person name="Mikhailova N."/>
            <person name="Held B."/>
            <person name="Kyrpides N."/>
            <person name="Mavromatis K."/>
            <person name="Ivanova N."/>
            <person name="Markowitz V."/>
            <person name="Cheng J.-F."/>
            <person name="Hugenholtz P."/>
            <person name="Woyke T."/>
            <person name="Wu D."/>
            <person name="Gronow S."/>
            <person name="Wellnitz S."/>
            <person name="Brambilla E."/>
            <person name="Klenk H.-P."/>
            <person name="Eisen J.A."/>
        </authorList>
    </citation>
    <scope>NUCLEOTIDE SEQUENCE [LARGE SCALE GENOMIC DNA]</scope>
    <source>
        <strain evidence="10 11">DSM 22815</strain>
    </source>
</reference>
<dbReference type="InterPro" id="IPR027417">
    <property type="entry name" value="P-loop_NTPase"/>
</dbReference>
<dbReference type="PROSITE" id="PS00211">
    <property type="entry name" value="ABC_TRANSPORTER_1"/>
    <property type="match status" value="2"/>
</dbReference>
<dbReference type="InterPro" id="IPR050107">
    <property type="entry name" value="ABC_carbohydrate_import_ATPase"/>
</dbReference>
<dbReference type="FunFam" id="3.40.50.300:FF:000127">
    <property type="entry name" value="Ribose import ATP-binding protein RbsA"/>
    <property type="match status" value="1"/>
</dbReference>
<dbReference type="GO" id="GO:0005886">
    <property type="term" value="C:plasma membrane"/>
    <property type="evidence" value="ECO:0007669"/>
    <property type="project" value="UniProtKB-SubCell"/>
</dbReference>
<dbReference type="InterPro" id="IPR017871">
    <property type="entry name" value="ABC_transporter-like_CS"/>
</dbReference>
<evidence type="ECO:0000256" key="3">
    <source>
        <dbReference type="ARBA" id="ARBA00022475"/>
    </source>
</evidence>
<dbReference type="HOGENOM" id="CLU_000604_92_0_0"/>
<organism evidence="10 11">
    <name type="scientific">Jonquetella anthropi DSM 22815</name>
    <dbReference type="NCBI Taxonomy" id="885272"/>
    <lineage>
        <taxon>Bacteria</taxon>
        <taxon>Thermotogati</taxon>
        <taxon>Synergistota</taxon>
        <taxon>Synergistia</taxon>
        <taxon>Synergistales</taxon>
        <taxon>Dethiosulfovibrionaceae</taxon>
        <taxon>Jonquetella</taxon>
    </lineage>
</organism>
<dbReference type="Pfam" id="PF00005">
    <property type="entry name" value="ABC_tran"/>
    <property type="match status" value="2"/>
</dbReference>
<dbReference type="STRING" id="885272.JonanDRAFT_1175"/>
<evidence type="ECO:0000256" key="7">
    <source>
        <dbReference type="ARBA" id="ARBA00022967"/>
    </source>
</evidence>
<evidence type="ECO:0000256" key="4">
    <source>
        <dbReference type="ARBA" id="ARBA00022737"/>
    </source>
</evidence>
<evidence type="ECO:0000259" key="9">
    <source>
        <dbReference type="PROSITE" id="PS50893"/>
    </source>
</evidence>
<protein>
    <submittedName>
        <fullName evidence="10">ATPase component of uncharacterized ABC-type transporter</fullName>
    </submittedName>
</protein>
<keyword evidence="6" id="KW-0067">ATP-binding</keyword>
<dbReference type="Gene3D" id="3.40.50.300">
    <property type="entry name" value="P-loop containing nucleotide triphosphate hydrolases"/>
    <property type="match status" value="2"/>
</dbReference>
<dbReference type="EMBL" id="CM001376">
    <property type="protein sequence ID" value="EHM13541.1"/>
    <property type="molecule type" value="Genomic_DNA"/>
</dbReference>
<keyword evidence="8" id="KW-0472">Membrane</keyword>
<dbReference type="CDD" id="cd03216">
    <property type="entry name" value="ABC_Carb_Monos_I"/>
    <property type="match status" value="1"/>
</dbReference>
<name>H0ULQ0_9BACT</name>
<accession>H0ULQ0</accession>
<dbReference type="OrthoDB" id="9771863at2"/>
<feature type="domain" description="ABC transporter" evidence="9">
    <location>
        <begin position="260"/>
        <end position="507"/>
    </location>
</feature>
<gene>
    <name evidence="10" type="ORF">JonanDRAFT_1175</name>
</gene>
<keyword evidence="5" id="KW-0547">Nucleotide-binding</keyword>
<dbReference type="GO" id="GO:0005524">
    <property type="term" value="F:ATP binding"/>
    <property type="evidence" value="ECO:0007669"/>
    <property type="project" value="UniProtKB-KW"/>
</dbReference>
<comment type="subcellular location">
    <subcellularLocation>
        <location evidence="1">Cell membrane</location>
        <topology evidence="1">Peripheral membrane protein</topology>
    </subcellularLocation>
</comment>
<dbReference type="eggNOG" id="COG3845">
    <property type="taxonomic scope" value="Bacteria"/>
</dbReference>
<proteinExistence type="predicted"/>
<dbReference type="InterPro" id="IPR003593">
    <property type="entry name" value="AAA+_ATPase"/>
</dbReference>
<dbReference type="InterPro" id="IPR003439">
    <property type="entry name" value="ABC_transporter-like_ATP-bd"/>
</dbReference>
<sequence length="515" mass="56170">MNDTTSPWRVELLDITKTFGGKKAVDSVTLRLAKGEVLALLGENGAGKSTLMNVLSGIYCPDGGKILLDGVVQRFRSPHDAIAAGIGMVHQHFMLVESQTVWENVVLGTALPTVLPKAEIIRKVQRISETYQLAVDPTAQIWQLSVGEQQRVAILKALYQNAKVLILDEPTAVLTPQEANALFTTVSHMTAEGRSVIFISHKLDEVMAVSNRVAVLRRGQLAGVEDTAGTTKARIAELMMGRVVDLELTRTNREPGEALLELQNASASDDRGLPAFSNISLTLREGEILGLAGVSGNGQTALCQAMAGLYPLSGGRVLVDGADFTGADPRSFIDKGIRYIPADRRGVGMVGNMNAIENSALRRYRQPTAGKGFMGLRMDWHQMWKHTLSIIRNFRVDTPSEHAPVRNLSGGNLQKLMMGRELSDSHRVLLAMNPTWGLDVAASRFVREQLLAERENGRAIFLVSEDLEELLALCDHLLVIYRGQITGSIEEPTDADVERIGLMMAGESEEAHHAL</sequence>
<evidence type="ECO:0000256" key="6">
    <source>
        <dbReference type="ARBA" id="ARBA00022840"/>
    </source>
</evidence>
<dbReference type="PANTHER" id="PTHR43790">
    <property type="entry name" value="CARBOHYDRATE TRANSPORT ATP-BINDING PROTEIN MG119-RELATED"/>
    <property type="match status" value="1"/>
</dbReference>
<evidence type="ECO:0000256" key="1">
    <source>
        <dbReference type="ARBA" id="ARBA00004202"/>
    </source>
</evidence>
<dbReference type="AlphaFoldDB" id="H0ULQ0"/>
<keyword evidence="2" id="KW-0813">Transport</keyword>
<keyword evidence="11" id="KW-1185">Reference proteome</keyword>
<dbReference type="PROSITE" id="PS50893">
    <property type="entry name" value="ABC_TRANSPORTER_2"/>
    <property type="match status" value="2"/>
</dbReference>
<dbReference type="Proteomes" id="UP000003806">
    <property type="component" value="Chromosome"/>
</dbReference>
<dbReference type="GO" id="GO:0016887">
    <property type="term" value="F:ATP hydrolysis activity"/>
    <property type="evidence" value="ECO:0007669"/>
    <property type="project" value="InterPro"/>
</dbReference>
<dbReference type="SUPFAM" id="SSF52540">
    <property type="entry name" value="P-loop containing nucleoside triphosphate hydrolases"/>
    <property type="match status" value="2"/>
</dbReference>
<dbReference type="RefSeq" id="WP_008523149.1">
    <property type="nucleotide sequence ID" value="NZ_CM001376.1"/>
</dbReference>
<dbReference type="SMART" id="SM00382">
    <property type="entry name" value="AAA"/>
    <property type="match status" value="2"/>
</dbReference>
<evidence type="ECO:0000256" key="5">
    <source>
        <dbReference type="ARBA" id="ARBA00022741"/>
    </source>
</evidence>
<keyword evidence="7" id="KW-1278">Translocase</keyword>